<evidence type="ECO:0000259" key="2">
    <source>
        <dbReference type="PROSITE" id="PS51178"/>
    </source>
</evidence>
<feature type="domain" description="PASTA" evidence="2">
    <location>
        <begin position="45"/>
        <end position="111"/>
    </location>
</feature>
<dbReference type="Pfam" id="PF03793">
    <property type="entry name" value="PASTA"/>
    <property type="match status" value="3"/>
</dbReference>
<feature type="transmembrane region" description="Helical" evidence="1">
    <location>
        <begin position="21"/>
        <end position="42"/>
    </location>
</feature>
<evidence type="ECO:0000313" key="3">
    <source>
        <dbReference type="EMBL" id="HGY57140.1"/>
    </source>
</evidence>
<organism evidence="3">
    <name type="scientific">Caldithrix abyssi</name>
    <dbReference type="NCBI Taxonomy" id="187145"/>
    <lineage>
        <taxon>Bacteria</taxon>
        <taxon>Pseudomonadati</taxon>
        <taxon>Calditrichota</taxon>
        <taxon>Calditrichia</taxon>
        <taxon>Calditrichales</taxon>
        <taxon>Calditrichaceae</taxon>
        <taxon>Caldithrix</taxon>
    </lineage>
</organism>
<keyword evidence="1" id="KW-1133">Transmembrane helix</keyword>
<sequence>MNQTPTFWQKLKTSRIVRFSLYVVGFVLFVILMDKVVMPMYVHLGDELEMPDVTEMTVEDATAQLEQQGFSVIIADSIYDANYPKGAVVEQNPYPFSRVKKGRHVYLVVSIGKKPIIMPNLFYKSPRDAELILKSYGLELGSKNYEYNDFAVEGVVIGQSYPQGQKIKRGAKVDITISLGPFPTVKTVPEVVGKSLNAAKKQLRTLGLRQIEVEYEERENILPETVLKQSIKGGTPIEEGMKILLTVSKLPPQEDE</sequence>
<dbReference type="Proteomes" id="UP000885779">
    <property type="component" value="Unassembled WGS sequence"/>
</dbReference>
<gene>
    <name evidence="3" type="ORF">ENK44_15635</name>
</gene>
<dbReference type="Gene3D" id="3.30.10.20">
    <property type="match status" value="3"/>
</dbReference>
<reference evidence="3" key="1">
    <citation type="journal article" date="2020" name="mSystems">
        <title>Genome- and Community-Level Interaction Insights into Carbon Utilization and Element Cycling Functions of Hydrothermarchaeota in Hydrothermal Sediment.</title>
        <authorList>
            <person name="Zhou Z."/>
            <person name="Liu Y."/>
            <person name="Xu W."/>
            <person name="Pan J."/>
            <person name="Luo Z.H."/>
            <person name="Li M."/>
        </authorList>
    </citation>
    <scope>NUCLEOTIDE SEQUENCE [LARGE SCALE GENOMIC DNA]</scope>
    <source>
        <strain evidence="3">HyVt-577</strain>
    </source>
</reference>
<feature type="domain" description="PASTA" evidence="2">
    <location>
        <begin position="182"/>
        <end position="249"/>
    </location>
</feature>
<keyword evidence="1" id="KW-0812">Transmembrane</keyword>
<comment type="caution">
    <text evidence="3">The sequence shown here is derived from an EMBL/GenBank/DDBJ whole genome shotgun (WGS) entry which is preliminary data.</text>
</comment>
<proteinExistence type="predicted"/>
<keyword evidence="1" id="KW-0472">Membrane</keyword>
<dbReference type="InterPro" id="IPR005543">
    <property type="entry name" value="PASTA_dom"/>
</dbReference>
<accession>A0A7V4WWF1</accession>
<feature type="domain" description="PASTA" evidence="2">
    <location>
        <begin position="112"/>
        <end position="179"/>
    </location>
</feature>
<dbReference type="AlphaFoldDB" id="A0A7V4WWF1"/>
<dbReference type="SMART" id="SM00740">
    <property type="entry name" value="PASTA"/>
    <property type="match status" value="3"/>
</dbReference>
<dbReference type="PROSITE" id="PS51178">
    <property type="entry name" value="PASTA"/>
    <property type="match status" value="3"/>
</dbReference>
<dbReference type="CDD" id="cd06577">
    <property type="entry name" value="PASTA_pknB"/>
    <property type="match status" value="3"/>
</dbReference>
<dbReference type="EMBL" id="DRQG01000146">
    <property type="protein sequence ID" value="HGY57140.1"/>
    <property type="molecule type" value="Genomic_DNA"/>
</dbReference>
<dbReference type="SUPFAM" id="SSF54184">
    <property type="entry name" value="Penicillin-binding protein 2x (pbp-2x), c-terminal domain"/>
    <property type="match status" value="2"/>
</dbReference>
<protein>
    <submittedName>
        <fullName evidence="3">PASTA domain-containing protein</fullName>
    </submittedName>
</protein>
<evidence type="ECO:0000256" key="1">
    <source>
        <dbReference type="SAM" id="Phobius"/>
    </source>
</evidence>
<name>A0A7V4WWF1_CALAY</name>